<dbReference type="EMBL" id="JAUKTV010000006">
    <property type="protein sequence ID" value="KAK0736065.1"/>
    <property type="molecule type" value="Genomic_DNA"/>
</dbReference>
<dbReference type="PANTHER" id="PTHR35204">
    <property type="entry name" value="YALI0A21131P"/>
    <property type="match status" value="1"/>
</dbReference>
<feature type="region of interest" description="Disordered" evidence="1">
    <location>
        <begin position="1"/>
        <end position="20"/>
    </location>
</feature>
<accession>A0AA40BKS8</accession>
<feature type="compositionally biased region" description="Basic and acidic residues" evidence="1">
    <location>
        <begin position="338"/>
        <end position="349"/>
    </location>
</feature>
<evidence type="ECO:0000256" key="1">
    <source>
        <dbReference type="SAM" id="MobiDB-lite"/>
    </source>
</evidence>
<organism evidence="2 3">
    <name type="scientific">Apiosordaria backusii</name>
    <dbReference type="NCBI Taxonomy" id="314023"/>
    <lineage>
        <taxon>Eukaryota</taxon>
        <taxon>Fungi</taxon>
        <taxon>Dikarya</taxon>
        <taxon>Ascomycota</taxon>
        <taxon>Pezizomycotina</taxon>
        <taxon>Sordariomycetes</taxon>
        <taxon>Sordariomycetidae</taxon>
        <taxon>Sordariales</taxon>
        <taxon>Lasiosphaeriaceae</taxon>
        <taxon>Apiosordaria</taxon>
    </lineage>
</organism>
<keyword evidence="3" id="KW-1185">Reference proteome</keyword>
<evidence type="ECO:0000313" key="3">
    <source>
        <dbReference type="Proteomes" id="UP001172159"/>
    </source>
</evidence>
<protein>
    <submittedName>
        <fullName evidence="2">Uncharacterized protein</fullName>
    </submittedName>
</protein>
<reference evidence="2" key="1">
    <citation type="submission" date="2023-06" db="EMBL/GenBank/DDBJ databases">
        <title>Genome-scale phylogeny and comparative genomics of the fungal order Sordariales.</title>
        <authorList>
            <consortium name="Lawrence Berkeley National Laboratory"/>
            <person name="Hensen N."/>
            <person name="Bonometti L."/>
            <person name="Westerberg I."/>
            <person name="Brannstrom I.O."/>
            <person name="Guillou S."/>
            <person name="Cros-Aarteil S."/>
            <person name="Calhoun S."/>
            <person name="Haridas S."/>
            <person name="Kuo A."/>
            <person name="Mondo S."/>
            <person name="Pangilinan J."/>
            <person name="Riley R."/>
            <person name="Labutti K."/>
            <person name="Andreopoulos B."/>
            <person name="Lipzen A."/>
            <person name="Chen C."/>
            <person name="Yanf M."/>
            <person name="Daum C."/>
            <person name="Ng V."/>
            <person name="Clum A."/>
            <person name="Steindorff A."/>
            <person name="Ohm R."/>
            <person name="Martin F."/>
            <person name="Silar P."/>
            <person name="Natvig D."/>
            <person name="Lalanne C."/>
            <person name="Gautier V."/>
            <person name="Ament-Velasquez S.L."/>
            <person name="Kruys A."/>
            <person name="Hutchinson M.I."/>
            <person name="Powell A.J."/>
            <person name="Barry K."/>
            <person name="Miller A.N."/>
            <person name="Grigoriev I.V."/>
            <person name="Debuchy R."/>
            <person name="Gladieux P."/>
            <person name="Thoren M.H."/>
            <person name="Johannesson H."/>
        </authorList>
    </citation>
    <scope>NUCLEOTIDE SEQUENCE</scope>
    <source>
        <strain evidence="2">CBS 540.89</strain>
    </source>
</reference>
<dbReference type="Proteomes" id="UP001172159">
    <property type="component" value="Unassembled WGS sequence"/>
</dbReference>
<feature type="non-terminal residue" evidence="2">
    <location>
        <position position="1"/>
    </location>
</feature>
<name>A0AA40BKS8_9PEZI</name>
<gene>
    <name evidence="2" type="ORF">B0T21DRAFT_440096</name>
</gene>
<evidence type="ECO:0000313" key="2">
    <source>
        <dbReference type="EMBL" id="KAK0736065.1"/>
    </source>
</evidence>
<dbReference type="PANTHER" id="PTHR35204:SF1">
    <property type="entry name" value="ENTEROTOXIN"/>
    <property type="match status" value="1"/>
</dbReference>
<dbReference type="InterPro" id="IPR038921">
    <property type="entry name" value="YOR389W-like"/>
</dbReference>
<feature type="compositionally biased region" description="Basic and acidic residues" evidence="1">
    <location>
        <begin position="1"/>
        <end position="12"/>
    </location>
</feature>
<dbReference type="AlphaFoldDB" id="A0AA40BKS8"/>
<comment type="caution">
    <text evidence="2">The sequence shown here is derived from an EMBL/GenBank/DDBJ whole genome shotgun (WGS) entry which is preliminary data.</text>
</comment>
<feature type="region of interest" description="Disordered" evidence="1">
    <location>
        <begin position="338"/>
        <end position="358"/>
    </location>
</feature>
<proteinExistence type="predicted"/>
<sequence>DKDPEGLPRDPNRQPPRGFGNVFSEQGSYEWLRSASWHYGQEGGRTESRVHLDICRMVSFYDPQLASLAHSHHGMLVGNYIFVNGWGLRKGHRLLDIQPAHVERVRSWLQAIAVPGSMGAGCLGVNWQAIFNAVHAQHGTRAREIGAAFAWKSETEAEKKAITKVHELTHAMLAPYLEYIVSGDTSLTPKEQTILRCSSVYTAGMNPKTLGRSELLLYHSLNIVTEKLCTWEWDLVEWSENRTSNYWGDKPKSPTQLRQEINRYRQLTYETLSWIGWDLWTRCDRQCKYDEICAIPTWPVIYAPGLPQGGIYSANPPKLSEKEMFEFWRPKCINRTDFDRSGGRGRDPIHQFPDVPPY</sequence>